<sequence>MGFSLTVRTQRAGWPFTAPGGTVNGLPHGAQYRITTTSQSMCWT</sequence>
<dbReference type="EMBL" id="JAYWVC010000279">
    <property type="protein sequence ID" value="MED7827863.1"/>
    <property type="molecule type" value="Genomic_DNA"/>
</dbReference>
<name>A0ABU7FV97_9ACTN</name>
<accession>A0ABU7FV97</accession>
<keyword evidence="2" id="KW-1185">Reference proteome</keyword>
<reference evidence="1" key="1">
    <citation type="submission" date="2024-01" db="EMBL/GenBank/DDBJ databases">
        <title>First draft genome sequence data of TA4-1, the type strain of Gram-positive actinobacterium Streptomyces chiangmaiensis.</title>
        <authorList>
            <person name="Yasawong M."/>
            <person name="Nantapong N."/>
        </authorList>
    </citation>
    <scope>NUCLEOTIDE SEQUENCE</scope>
    <source>
        <strain evidence="1">TA4-1</strain>
    </source>
</reference>
<organism evidence="1 2">
    <name type="scientific">Streptomyces chiangmaiensis</name>
    <dbReference type="NCBI Taxonomy" id="766497"/>
    <lineage>
        <taxon>Bacteria</taxon>
        <taxon>Bacillati</taxon>
        <taxon>Actinomycetota</taxon>
        <taxon>Actinomycetes</taxon>
        <taxon>Kitasatosporales</taxon>
        <taxon>Streptomycetaceae</taxon>
        <taxon>Streptomyces</taxon>
    </lineage>
</organism>
<evidence type="ECO:0000313" key="2">
    <source>
        <dbReference type="Proteomes" id="UP001333996"/>
    </source>
</evidence>
<comment type="caution">
    <text evidence="1">The sequence shown here is derived from an EMBL/GenBank/DDBJ whole genome shotgun (WGS) entry which is preliminary data.</text>
</comment>
<evidence type="ECO:0000313" key="1">
    <source>
        <dbReference type="EMBL" id="MED7827863.1"/>
    </source>
</evidence>
<proteinExistence type="predicted"/>
<dbReference type="Proteomes" id="UP001333996">
    <property type="component" value="Unassembled WGS sequence"/>
</dbReference>
<dbReference type="RefSeq" id="WP_329512230.1">
    <property type="nucleotide sequence ID" value="NZ_BAAAYZ010000245.1"/>
</dbReference>
<gene>
    <name evidence="1" type="ORF">VXC91_39760</name>
</gene>
<protein>
    <submittedName>
        <fullName evidence="1">Uncharacterized protein</fullName>
    </submittedName>
</protein>